<dbReference type="GeneID" id="15011196"/>
<dbReference type="Pfam" id="PF00462">
    <property type="entry name" value="Glutaredoxin"/>
    <property type="match status" value="1"/>
</dbReference>
<dbReference type="OrthoDB" id="25064at10239"/>
<dbReference type="SUPFAM" id="SSF52833">
    <property type="entry name" value="Thioredoxin-like"/>
    <property type="match status" value="1"/>
</dbReference>
<dbReference type="KEGG" id="vg:15011196"/>
<gene>
    <name evidence="2" type="ORF">SWZG_00282</name>
</gene>
<accession>M4QQ39</accession>
<dbReference type="InterPro" id="IPR002109">
    <property type="entry name" value="Glutaredoxin"/>
</dbReference>
<keyword evidence="3" id="KW-1185">Reference proteome</keyword>
<dbReference type="InterPro" id="IPR014025">
    <property type="entry name" value="Glutaredoxin_subgr"/>
</dbReference>
<evidence type="ECO:0000259" key="1">
    <source>
        <dbReference type="Pfam" id="PF00462"/>
    </source>
</evidence>
<dbReference type="Proteomes" id="UP000201252">
    <property type="component" value="Segment"/>
</dbReference>
<name>M4QQ39_9CAUD</name>
<organism evidence="2 3">
    <name type="scientific">Synechococcus phage S-SKS1</name>
    <dbReference type="NCBI Taxonomy" id="754042"/>
    <lineage>
        <taxon>Viruses</taxon>
        <taxon>Duplodnaviria</taxon>
        <taxon>Heunggongvirae</taxon>
        <taxon>Uroviricota</taxon>
        <taxon>Caudoviricetes</taxon>
        <taxon>Llyrvirus</taxon>
        <taxon>Llyrvirus SSKS1</taxon>
    </lineage>
</organism>
<evidence type="ECO:0000313" key="3">
    <source>
        <dbReference type="Proteomes" id="UP000201252"/>
    </source>
</evidence>
<sequence length="80" mass="9369">MNFKVYTKENCPHCYKIKQVLELTGTQFVSYNLEEDFTREEFYAKFGRGSTFPQVVCDDKKLGGCVDTIKFLREQQVIKS</sequence>
<dbReference type="EMBL" id="HQ633071">
    <property type="protein sequence ID" value="AGH31785.1"/>
    <property type="molecule type" value="Genomic_DNA"/>
</dbReference>
<dbReference type="RefSeq" id="YP_007674637.1">
    <property type="nucleotide sequence ID" value="NC_020851.1"/>
</dbReference>
<protein>
    <submittedName>
        <fullName evidence="2">NrdC</fullName>
    </submittedName>
</protein>
<dbReference type="PRINTS" id="PR00160">
    <property type="entry name" value="GLUTAREDOXIN"/>
</dbReference>
<proteinExistence type="predicted"/>
<dbReference type="Gene3D" id="3.40.30.10">
    <property type="entry name" value="Glutaredoxin"/>
    <property type="match status" value="1"/>
</dbReference>
<reference evidence="2 3" key="1">
    <citation type="submission" date="2010-10" db="EMBL/GenBank/DDBJ databases">
        <title>The Genome Sequence of Synechococcus phage S-SKS1.</title>
        <authorList>
            <consortium name="The Broad Institute Genome Sequencing Platform"/>
            <person name="Henn M.R."/>
            <person name="Clokie M."/>
            <person name="Levin J."/>
            <person name="Malboeuf C."/>
            <person name="Casali M."/>
            <person name="Russ C."/>
            <person name="Lennon N."/>
            <person name="Chapman S.B."/>
            <person name="Erlich R."/>
            <person name="Young S.K."/>
            <person name="Yandava C."/>
            <person name="Zeng Q."/>
            <person name="Alvarado L."/>
            <person name="Anderson S."/>
            <person name="Berlin A."/>
            <person name="Chen Z."/>
            <person name="Freedman E."/>
            <person name="Gellesch M."/>
            <person name="Goldberg J."/>
            <person name="Green L."/>
            <person name="Griggs A."/>
            <person name="Gujja S."/>
            <person name="Heilman E.R."/>
            <person name="Heiman D."/>
            <person name="Hollinger A."/>
            <person name="Howarth C."/>
            <person name="Larson L."/>
            <person name="Mehta T."/>
            <person name="Pearson M."/>
            <person name="Roberts A."/>
            <person name="Ryan E."/>
            <person name="Saif S."/>
            <person name="Shea T."/>
            <person name="Shenoy N."/>
            <person name="Sisk P."/>
            <person name="Stolte C."/>
            <person name="Sykes S."/>
            <person name="White J."/>
            <person name="Haas B."/>
            <person name="Nusbaum C."/>
            <person name="Birren B."/>
        </authorList>
    </citation>
    <scope>NUCLEOTIDE SEQUENCE [LARGE SCALE GENOMIC DNA]</scope>
</reference>
<evidence type="ECO:0000313" key="2">
    <source>
        <dbReference type="EMBL" id="AGH31785.1"/>
    </source>
</evidence>
<dbReference type="PROSITE" id="PS51354">
    <property type="entry name" value="GLUTAREDOXIN_2"/>
    <property type="match status" value="1"/>
</dbReference>
<feature type="domain" description="Glutaredoxin" evidence="1">
    <location>
        <begin position="4"/>
        <end position="60"/>
    </location>
</feature>
<dbReference type="InterPro" id="IPR036249">
    <property type="entry name" value="Thioredoxin-like_sf"/>
</dbReference>